<keyword evidence="2" id="KW-1185">Reference proteome</keyword>
<organism evidence="1 2">
    <name type="scientific">Coprinellus micaceus</name>
    <name type="common">Glistening ink-cap mushroom</name>
    <name type="synonym">Coprinus micaceus</name>
    <dbReference type="NCBI Taxonomy" id="71717"/>
    <lineage>
        <taxon>Eukaryota</taxon>
        <taxon>Fungi</taxon>
        <taxon>Dikarya</taxon>
        <taxon>Basidiomycota</taxon>
        <taxon>Agaricomycotina</taxon>
        <taxon>Agaricomycetes</taxon>
        <taxon>Agaricomycetidae</taxon>
        <taxon>Agaricales</taxon>
        <taxon>Agaricineae</taxon>
        <taxon>Psathyrellaceae</taxon>
        <taxon>Coprinellus</taxon>
    </lineage>
</organism>
<dbReference type="Proteomes" id="UP000298030">
    <property type="component" value="Unassembled WGS sequence"/>
</dbReference>
<gene>
    <name evidence="1" type="ORF">FA13DRAFT_1717633</name>
</gene>
<evidence type="ECO:0000313" key="1">
    <source>
        <dbReference type="EMBL" id="TEB20566.1"/>
    </source>
</evidence>
<reference evidence="1 2" key="1">
    <citation type="journal article" date="2019" name="Nat. Ecol. Evol.">
        <title>Megaphylogeny resolves global patterns of mushroom evolution.</title>
        <authorList>
            <person name="Varga T."/>
            <person name="Krizsan K."/>
            <person name="Foldi C."/>
            <person name="Dima B."/>
            <person name="Sanchez-Garcia M."/>
            <person name="Sanchez-Ramirez S."/>
            <person name="Szollosi G.J."/>
            <person name="Szarkandi J.G."/>
            <person name="Papp V."/>
            <person name="Albert L."/>
            <person name="Andreopoulos W."/>
            <person name="Angelini C."/>
            <person name="Antonin V."/>
            <person name="Barry K.W."/>
            <person name="Bougher N.L."/>
            <person name="Buchanan P."/>
            <person name="Buyck B."/>
            <person name="Bense V."/>
            <person name="Catcheside P."/>
            <person name="Chovatia M."/>
            <person name="Cooper J."/>
            <person name="Damon W."/>
            <person name="Desjardin D."/>
            <person name="Finy P."/>
            <person name="Geml J."/>
            <person name="Haridas S."/>
            <person name="Hughes K."/>
            <person name="Justo A."/>
            <person name="Karasinski D."/>
            <person name="Kautmanova I."/>
            <person name="Kiss B."/>
            <person name="Kocsube S."/>
            <person name="Kotiranta H."/>
            <person name="LaButti K.M."/>
            <person name="Lechner B.E."/>
            <person name="Liimatainen K."/>
            <person name="Lipzen A."/>
            <person name="Lukacs Z."/>
            <person name="Mihaltcheva S."/>
            <person name="Morgado L.N."/>
            <person name="Niskanen T."/>
            <person name="Noordeloos M.E."/>
            <person name="Ohm R.A."/>
            <person name="Ortiz-Santana B."/>
            <person name="Ovrebo C."/>
            <person name="Racz N."/>
            <person name="Riley R."/>
            <person name="Savchenko A."/>
            <person name="Shiryaev A."/>
            <person name="Soop K."/>
            <person name="Spirin V."/>
            <person name="Szebenyi C."/>
            <person name="Tomsovsky M."/>
            <person name="Tulloss R.E."/>
            <person name="Uehling J."/>
            <person name="Grigoriev I.V."/>
            <person name="Vagvolgyi C."/>
            <person name="Papp T."/>
            <person name="Martin F.M."/>
            <person name="Miettinen O."/>
            <person name="Hibbett D.S."/>
            <person name="Nagy L.G."/>
        </authorList>
    </citation>
    <scope>NUCLEOTIDE SEQUENCE [LARGE SCALE GENOMIC DNA]</scope>
    <source>
        <strain evidence="1 2">FP101781</strain>
    </source>
</reference>
<sequence>MLTKLRPLSLRPPPLSPPDLLLWALNMQTFFSRAVVWLAWFMNGSHLAATKIQLDIWIMGDNWSRKDPRSHGVSCQNLDQVDQPVLRTFVVPSAHQTSADGRTGWFKSLVDRVRGTYTTEEKLDEANTLPESIWQAQNIRKSRARNLSTGSSPDLAAGPGGLGVYELSRASLDEGPGHLPSAVPGKDEIRSSSGLSANRYPLKLALACLDFVQVSILRHLVPTGIRDGTHETLPLSSSRSLE</sequence>
<accession>A0A4Y7SGA3</accession>
<proteinExistence type="predicted"/>
<dbReference type="AlphaFoldDB" id="A0A4Y7SGA3"/>
<evidence type="ECO:0000313" key="2">
    <source>
        <dbReference type="Proteomes" id="UP000298030"/>
    </source>
</evidence>
<comment type="caution">
    <text evidence="1">The sequence shown here is derived from an EMBL/GenBank/DDBJ whole genome shotgun (WGS) entry which is preliminary data.</text>
</comment>
<dbReference type="EMBL" id="QPFP01000136">
    <property type="protein sequence ID" value="TEB20566.1"/>
    <property type="molecule type" value="Genomic_DNA"/>
</dbReference>
<protein>
    <submittedName>
        <fullName evidence="1">Uncharacterized protein</fullName>
    </submittedName>
</protein>
<name>A0A4Y7SGA3_COPMI</name>